<keyword evidence="9" id="KW-1185">Reference proteome</keyword>
<dbReference type="Gene3D" id="2.40.50.100">
    <property type="match status" value="1"/>
</dbReference>
<protein>
    <submittedName>
        <fullName evidence="8">RND transporter</fullName>
    </submittedName>
</protein>
<dbReference type="Gene3D" id="2.40.420.20">
    <property type="match status" value="1"/>
</dbReference>
<feature type="region of interest" description="Disordered" evidence="3">
    <location>
        <begin position="1"/>
        <end position="22"/>
    </location>
</feature>
<evidence type="ECO:0000313" key="9">
    <source>
        <dbReference type="Proteomes" id="UP001156691"/>
    </source>
</evidence>
<dbReference type="InterPro" id="IPR006143">
    <property type="entry name" value="RND_pump_MFP"/>
</dbReference>
<gene>
    <name evidence="8" type="primary">nolF</name>
    <name evidence="8" type="ORF">GCM10010862_04390</name>
</gene>
<keyword evidence="4" id="KW-0472">Membrane</keyword>
<accession>A0ABQ5VZV7</accession>
<sequence length="404" mass="42590">MTTEKRVESPKPVWAQSKRDKDNAARIAAGLPPRRRRWPWIVLVLVVLAIVAGVVITSRQPAPEPVEQSVAEPVKQLNQAEITTIEPTTLAETVRVTGSLAPQRQTQLSSQVFARVVAVLARPGDAVSSGDVLVQLDTDSLQVQLNQATSTAEATRAQLALAKSQLARTRDLIERGVTASSGLEQAQSSADALRANLAALEAQVAAAEIDLQNATVRAPMDGVISERTVEPGQTVQQGTALLTLVDLSSVELQASSPIGASAQIRPGQTVAVTVEGLPGREFEGTVSRVNPVAASGTRTIPVYITLSNEDGALRGGMFATAHITVTEEPDALSVPATALREDAEGVYVLKVEDGEAVRQAIERGGAWNRGRVIEVVSGVEAGDVVVTVPLTELQPGDKVEMVEG</sequence>
<organism evidence="8 9">
    <name type="scientific">Devosia nitrariae</name>
    <dbReference type="NCBI Taxonomy" id="2071872"/>
    <lineage>
        <taxon>Bacteria</taxon>
        <taxon>Pseudomonadati</taxon>
        <taxon>Pseudomonadota</taxon>
        <taxon>Alphaproteobacteria</taxon>
        <taxon>Hyphomicrobiales</taxon>
        <taxon>Devosiaceae</taxon>
        <taxon>Devosia</taxon>
    </lineage>
</organism>
<dbReference type="RefSeq" id="WP_284338631.1">
    <property type="nucleotide sequence ID" value="NZ_BSNS01000002.1"/>
</dbReference>
<reference evidence="9" key="1">
    <citation type="journal article" date="2019" name="Int. J. Syst. Evol. Microbiol.">
        <title>The Global Catalogue of Microorganisms (GCM) 10K type strain sequencing project: providing services to taxonomists for standard genome sequencing and annotation.</title>
        <authorList>
            <consortium name="The Broad Institute Genomics Platform"/>
            <consortium name="The Broad Institute Genome Sequencing Center for Infectious Disease"/>
            <person name="Wu L."/>
            <person name="Ma J."/>
        </authorList>
    </citation>
    <scope>NUCLEOTIDE SEQUENCE [LARGE SCALE GENOMIC DNA]</scope>
    <source>
        <strain evidence="9">NBRC 112416</strain>
    </source>
</reference>
<evidence type="ECO:0000256" key="3">
    <source>
        <dbReference type="SAM" id="MobiDB-lite"/>
    </source>
</evidence>
<evidence type="ECO:0000256" key="2">
    <source>
        <dbReference type="SAM" id="Coils"/>
    </source>
</evidence>
<comment type="similarity">
    <text evidence="1">Belongs to the membrane fusion protein (MFP) (TC 8.A.1) family.</text>
</comment>
<evidence type="ECO:0000256" key="4">
    <source>
        <dbReference type="SAM" id="Phobius"/>
    </source>
</evidence>
<evidence type="ECO:0000259" key="6">
    <source>
        <dbReference type="Pfam" id="PF25954"/>
    </source>
</evidence>
<dbReference type="EMBL" id="BSNS01000002">
    <property type="protein sequence ID" value="GLQ53181.1"/>
    <property type="molecule type" value="Genomic_DNA"/>
</dbReference>
<dbReference type="InterPro" id="IPR058637">
    <property type="entry name" value="YknX-like_C"/>
</dbReference>
<evidence type="ECO:0000313" key="8">
    <source>
        <dbReference type="EMBL" id="GLQ53181.1"/>
    </source>
</evidence>
<dbReference type="Pfam" id="PF25989">
    <property type="entry name" value="YknX_C"/>
    <property type="match status" value="1"/>
</dbReference>
<feature type="domain" description="CusB-like beta-barrel" evidence="6">
    <location>
        <begin position="253"/>
        <end position="324"/>
    </location>
</feature>
<keyword evidence="4" id="KW-1133">Transmembrane helix</keyword>
<dbReference type="Pfam" id="PF25954">
    <property type="entry name" value="Beta-barrel_RND_2"/>
    <property type="match status" value="1"/>
</dbReference>
<evidence type="ECO:0000256" key="1">
    <source>
        <dbReference type="ARBA" id="ARBA00009477"/>
    </source>
</evidence>
<dbReference type="PANTHER" id="PTHR30469">
    <property type="entry name" value="MULTIDRUG RESISTANCE PROTEIN MDTA"/>
    <property type="match status" value="1"/>
</dbReference>
<feature type="coiled-coil region" evidence="2">
    <location>
        <begin position="145"/>
        <end position="217"/>
    </location>
</feature>
<keyword evidence="2" id="KW-0175">Coiled coil</keyword>
<dbReference type="Gene3D" id="2.40.30.170">
    <property type="match status" value="1"/>
</dbReference>
<comment type="caution">
    <text evidence="8">The sequence shown here is derived from an EMBL/GenBank/DDBJ whole genome shotgun (WGS) entry which is preliminary data.</text>
</comment>
<proteinExistence type="inferred from homology"/>
<feature type="domain" description="Multidrug resistance protein MdtA-like barrel-sandwich hybrid" evidence="5">
    <location>
        <begin position="105"/>
        <end position="245"/>
    </location>
</feature>
<dbReference type="InterPro" id="IPR058792">
    <property type="entry name" value="Beta-barrel_RND_2"/>
</dbReference>
<keyword evidence="4" id="KW-0812">Transmembrane</keyword>
<dbReference type="Proteomes" id="UP001156691">
    <property type="component" value="Unassembled WGS sequence"/>
</dbReference>
<feature type="domain" description="YknX-like C-terminal permuted SH3-like" evidence="7">
    <location>
        <begin position="331"/>
        <end position="400"/>
    </location>
</feature>
<name>A0ABQ5VZV7_9HYPH</name>
<dbReference type="NCBIfam" id="TIGR01730">
    <property type="entry name" value="RND_mfp"/>
    <property type="match status" value="1"/>
</dbReference>
<dbReference type="Pfam" id="PF25917">
    <property type="entry name" value="BSH_RND"/>
    <property type="match status" value="1"/>
</dbReference>
<evidence type="ECO:0000259" key="5">
    <source>
        <dbReference type="Pfam" id="PF25917"/>
    </source>
</evidence>
<dbReference type="Gene3D" id="1.10.287.470">
    <property type="entry name" value="Helix hairpin bin"/>
    <property type="match status" value="1"/>
</dbReference>
<dbReference type="PANTHER" id="PTHR30469:SF15">
    <property type="entry name" value="HLYD FAMILY OF SECRETION PROTEINS"/>
    <property type="match status" value="1"/>
</dbReference>
<evidence type="ECO:0000259" key="7">
    <source>
        <dbReference type="Pfam" id="PF25989"/>
    </source>
</evidence>
<dbReference type="SUPFAM" id="SSF111369">
    <property type="entry name" value="HlyD-like secretion proteins"/>
    <property type="match status" value="1"/>
</dbReference>
<feature type="transmembrane region" description="Helical" evidence="4">
    <location>
        <begin position="38"/>
        <end position="56"/>
    </location>
</feature>
<dbReference type="InterPro" id="IPR058625">
    <property type="entry name" value="MdtA-like_BSH"/>
</dbReference>